<evidence type="ECO:0000313" key="2">
    <source>
        <dbReference type="Proteomes" id="UP000499080"/>
    </source>
</evidence>
<organism evidence="1 2">
    <name type="scientific">Araneus ventricosus</name>
    <name type="common">Orbweaver spider</name>
    <name type="synonym">Epeira ventricosa</name>
    <dbReference type="NCBI Taxonomy" id="182803"/>
    <lineage>
        <taxon>Eukaryota</taxon>
        <taxon>Metazoa</taxon>
        <taxon>Ecdysozoa</taxon>
        <taxon>Arthropoda</taxon>
        <taxon>Chelicerata</taxon>
        <taxon>Arachnida</taxon>
        <taxon>Araneae</taxon>
        <taxon>Araneomorphae</taxon>
        <taxon>Entelegynae</taxon>
        <taxon>Araneoidea</taxon>
        <taxon>Araneidae</taxon>
        <taxon>Araneus</taxon>
    </lineage>
</organism>
<keyword evidence="2" id="KW-1185">Reference proteome</keyword>
<dbReference type="Proteomes" id="UP000499080">
    <property type="component" value="Unassembled WGS sequence"/>
</dbReference>
<accession>A0A4Y2EQY7</accession>
<evidence type="ECO:0000313" key="1">
    <source>
        <dbReference type="EMBL" id="GBM30759.1"/>
    </source>
</evidence>
<dbReference type="AlphaFoldDB" id="A0A4Y2EQY7"/>
<comment type="caution">
    <text evidence="1">The sequence shown here is derived from an EMBL/GenBank/DDBJ whole genome shotgun (WGS) entry which is preliminary data.</text>
</comment>
<reference evidence="1 2" key="1">
    <citation type="journal article" date="2019" name="Sci. Rep.">
        <title>Orb-weaving spider Araneus ventricosus genome elucidates the spidroin gene catalogue.</title>
        <authorList>
            <person name="Kono N."/>
            <person name="Nakamura H."/>
            <person name="Ohtoshi R."/>
            <person name="Moran D.A.P."/>
            <person name="Shinohara A."/>
            <person name="Yoshida Y."/>
            <person name="Fujiwara M."/>
            <person name="Mori M."/>
            <person name="Tomita M."/>
            <person name="Arakawa K."/>
        </authorList>
    </citation>
    <scope>NUCLEOTIDE SEQUENCE [LARGE SCALE GENOMIC DNA]</scope>
</reference>
<gene>
    <name evidence="1" type="ORF">AVEN_30581_1</name>
</gene>
<sequence length="176" mass="19676">MLSDGVILLLGNTHNSRKTQELLRKLKWENWNHPYSPDSVPNFGSKHLLLSEARFLPSESDVKTVVENWLNGQDRRSVLIDWNDFGVSSAVRAGRLNAIESGVTAIISDLLTVCVAKSERAVTVITSDLLSICVLYESYCTCASCFPEFVNKPSFSIILRVGLFPPYSHRTIFVTI</sequence>
<name>A0A4Y2EQY7_ARAVE</name>
<protein>
    <submittedName>
        <fullName evidence="1">Uncharacterized protein</fullName>
    </submittedName>
</protein>
<dbReference type="EMBL" id="BGPR01000668">
    <property type="protein sequence ID" value="GBM30759.1"/>
    <property type="molecule type" value="Genomic_DNA"/>
</dbReference>
<proteinExistence type="predicted"/>